<feature type="non-terminal residue" evidence="1">
    <location>
        <position position="140"/>
    </location>
</feature>
<protein>
    <submittedName>
        <fullName evidence="1">Uncharacterized protein</fullName>
    </submittedName>
</protein>
<name>A0A383C8H5_9ZZZZ</name>
<organism evidence="1">
    <name type="scientific">marine metagenome</name>
    <dbReference type="NCBI Taxonomy" id="408172"/>
    <lineage>
        <taxon>unclassified sequences</taxon>
        <taxon>metagenomes</taxon>
        <taxon>ecological metagenomes</taxon>
    </lineage>
</organism>
<dbReference type="AlphaFoldDB" id="A0A383C8H5"/>
<reference evidence="1" key="1">
    <citation type="submission" date="2018-05" db="EMBL/GenBank/DDBJ databases">
        <authorList>
            <person name="Lanie J.A."/>
            <person name="Ng W.-L."/>
            <person name="Kazmierczak K.M."/>
            <person name="Andrzejewski T.M."/>
            <person name="Davidsen T.M."/>
            <person name="Wayne K.J."/>
            <person name="Tettelin H."/>
            <person name="Glass J.I."/>
            <person name="Rusch D."/>
            <person name="Podicherti R."/>
            <person name="Tsui H.-C.T."/>
            <person name="Winkler M.E."/>
        </authorList>
    </citation>
    <scope>NUCLEOTIDE SEQUENCE</scope>
</reference>
<dbReference type="EMBL" id="UINC01206356">
    <property type="protein sequence ID" value="SVE27945.1"/>
    <property type="molecule type" value="Genomic_DNA"/>
</dbReference>
<sequence length="140" mass="16172">MLKIATILPYKENYTIKKAAAASLWVYDFFRHSSLRKDNYIFGSTDAKDFLSNNYINIAIKDSSSKLVSTTNQYCNGLIKKIDGKNFDIIEIHNRPLVFNILKKKLNSNFIIYFHNDPLSMNGSKSTQERIDLLNKVEKI</sequence>
<evidence type="ECO:0000313" key="1">
    <source>
        <dbReference type="EMBL" id="SVE27945.1"/>
    </source>
</evidence>
<accession>A0A383C8H5</accession>
<proteinExistence type="predicted"/>
<gene>
    <name evidence="1" type="ORF">METZ01_LOCUS480799</name>
</gene>